<sequence length="92" mass="10428">MKKQKADYPADFPEKTKQPDATVRVAATGYEATVMMRMIWNGKLQAGVSFAEVAEKEMRLAGIQRSIEPHELGRKALEIFRFADFPGWIIRG</sequence>
<accession>A0ABD6HB20</accession>
<proteinExistence type="predicted"/>
<gene>
    <name evidence="2" type="ORF">BBK91_016270</name>
    <name evidence="1" type="ORF">BBL17_028575</name>
</gene>
<keyword evidence="3" id="KW-1185">Reference proteome</keyword>
<dbReference type="AlphaFoldDB" id="A0ABD6HB20"/>
<dbReference type="EMBL" id="MBFA02000010">
    <property type="protein sequence ID" value="MUP11418.1"/>
    <property type="molecule type" value="Genomic_DNA"/>
</dbReference>
<dbReference type="RefSeq" id="WP_041696971.1">
    <property type="nucleotide sequence ID" value="NZ_MBFA02000010.1"/>
</dbReference>
<dbReference type="Proteomes" id="UP000179454">
    <property type="component" value="Unassembled WGS sequence"/>
</dbReference>
<evidence type="ECO:0000313" key="2">
    <source>
        <dbReference type="EMBL" id="MUP11418.1"/>
    </source>
</evidence>
<reference evidence="3 4" key="1">
    <citation type="submission" date="2019-11" db="EMBL/GenBank/DDBJ databases">
        <title>Whole-genome sequencing of Allorhizobium vitis.</title>
        <authorList>
            <person name="Gan H.M."/>
            <person name="Savka M.A."/>
        </authorList>
    </citation>
    <scope>NUCLEOTIDE SEQUENCE [LARGE SCALE GENOMIC DNA]</scope>
    <source>
        <strain evidence="2 4">RF2/1</strain>
        <strain evidence="1 3">T1/7</strain>
    </source>
</reference>
<name>A0ABD6HB20_AGRVI</name>
<organism evidence="2 4">
    <name type="scientific">Agrobacterium vitis</name>
    <name type="common">Rhizobium vitis</name>
    <dbReference type="NCBI Taxonomy" id="373"/>
    <lineage>
        <taxon>Bacteria</taxon>
        <taxon>Pseudomonadati</taxon>
        <taxon>Pseudomonadota</taxon>
        <taxon>Alphaproteobacteria</taxon>
        <taxon>Hyphomicrobiales</taxon>
        <taxon>Rhizobiaceae</taxon>
        <taxon>Rhizobium/Agrobacterium group</taxon>
        <taxon>Agrobacterium</taxon>
    </lineage>
</organism>
<evidence type="ECO:0000313" key="1">
    <source>
        <dbReference type="EMBL" id="MUO45691.1"/>
    </source>
</evidence>
<evidence type="ECO:0000313" key="4">
    <source>
        <dbReference type="Proteomes" id="UP000179536"/>
    </source>
</evidence>
<dbReference type="Proteomes" id="UP000179536">
    <property type="component" value="Unassembled WGS sequence"/>
</dbReference>
<protein>
    <submittedName>
        <fullName evidence="2">Uncharacterized protein</fullName>
    </submittedName>
</protein>
<dbReference type="EMBL" id="MBFE02000054">
    <property type="protein sequence ID" value="MUO45691.1"/>
    <property type="molecule type" value="Genomic_DNA"/>
</dbReference>
<comment type="caution">
    <text evidence="2">The sequence shown here is derived from an EMBL/GenBank/DDBJ whole genome shotgun (WGS) entry which is preliminary data.</text>
</comment>
<evidence type="ECO:0000313" key="3">
    <source>
        <dbReference type="Proteomes" id="UP000179454"/>
    </source>
</evidence>